<feature type="transmembrane region" description="Helical" evidence="1">
    <location>
        <begin position="12"/>
        <end position="45"/>
    </location>
</feature>
<dbReference type="EMBL" id="BAABHV010000010">
    <property type="protein sequence ID" value="GAA5054784.1"/>
    <property type="molecule type" value="Genomic_DNA"/>
</dbReference>
<proteinExistence type="predicted"/>
<evidence type="ECO:0000256" key="1">
    <source>
        <dbReference type="SAM" id="Phobius"/>
    </source>
</evidence>
<dbReference type="Proteomes" id="UP001500518">
    <property type="component" value="Unassembled WGS sequence"/>
</dbReference>
<reference evidence="3" key="1">
    <citation type="journal article" date="2019" name="Int. J. Syst. Evol. Microbiol.">
        <title>The Global Catalogue of Microorganisms (GCM) 10K type strain sequencing project: providing services to taxonomists for standard genome sequencing and annotation.</title>
        <authorList>
            <consortium name="The Broad Institute Genomics Platform"/>
            <consortium name="The Broad Institute Genome Sequencing Center for Infectious Disease"/>
            <person name="Wu L."/>
            <person name="Ma J."/>
        </authorList>
    </citation>
    <scope>NUCLEOTIDE SEQUENCE [LARGE SCALE GENOMIC DNA]</scope>
    <source>
        <strain evidence="3">JCM 18014</strain>
    </source>
</reference>
<sequence>MQSVLEFLVQFLLAFTGAVGLAIAWVGALALACLGGFAGCGWYVMGRRRKGRKRKGD</sequence>
<evidence type="ECO:0000313" key="3">
    <source>
        <dbReference type="Proteomes" id="UP001500518"/>
    </source>
</evidence>
<evidence type="ECO:0008006" key="4">
    <source>
        <dbReference type="Google" id="ProtNLM"/>
    </source>
</evidence>
<keyword evidence="3" id="KW-1185">Reference proteome</keyword>
<organism evidence="2 3">
    <name type="scientific">Erythrobacter westpacificensis</name>
    <dbReference type="NCBI Taxonomy" id="1055231"/>
    <lineage>
        <taxon>Bacteria</taxon>
        <taxon>Pseudomonadati</taxon>
        <taxon>Pseudomonadota</taxon>
        <taxon>Alphaproteobacteria</taxon>
        <taxon>Sphingomonadales</taxon>
        <taxon>Erythrobacteraceae</taxon>
        <taxon>Erythrobacter/Porphyrobacter group</taxon>
        <taxon>Erythrobacter</taxon>
    </lineage>
</organism>
<protein>
    <recommendedName>
        <fullName evidence="4">LPXTG cell wall anchor domain-containing protein</fullName>
    </recommendedName>
</protein>
<accession>A0ABP9KCQ8</accession>
<dbReference type="RefSeq" id="WP_346032780.1">
    <property type="nucleotide sequence ID" value="NZ_BAABHV010000010.1"/>
</dbReference>
<gene>
    <name evidence="2" type="ORF">GCM10023208_17980</name>
</gene>
<keyword evidence="1" id="KW-0812">Transmembrane</keyword>
<keyword evidence="1" id="KW-0472">Membrane</keyword>
<comment type="caution">
    <text evidence="2">The sequence shown here is derived from an EMBL/GenBank/DDBJ whole genome shotgun (WGS) entry which is preliminary data.</text>
</comment>
<evidence type="ECO:0000313" key="2">
    <source>
        <dbReference type="EMBL" id="GAA5054784.1"/>
    </source>
</evidence>
<name>A0ABP9KCQ8_9SPHN</name>
<keyword evidence="1" id="KW-1133">Transmembrane helix</keyword>